<evidence type="ECO:0000313" key="1">
    <source>
        <dbReference type="EMBL" id="VFU25516.1"/>
    </source>
</evidence>
<protein>
    <submittedName>
        <fullName evidence="1">Uncharacterized protein</fullName>
    </submittedName>
</protein>
<dbReference type="AlphaFoldDB" id="A0A6N2KGY4"/>
<accession>A0A6N2KGY4</accession>
<organism evidence="1">
    <name type="scientific">Salix viminalis</name>
    <name type="common">Common osier</name>
    <name type="synonym">Basket willow</name>
    <dbReference type="NCBI Taxonomy" id="40686"/>
    <lineage>
        <taxon>Eukaryota</taxon>
        <taxon>Viridiplantae</taxon>
        <taxon>Streptophyta</taxon>
        <taxon>Embryophyta</taxon>
        <taxon>Tracheophyta</taxon>
        <taxon>Spermatophyta</taxon>
        <taxon>Magnoliopsida</taxon>
        <taxon>eudicotyledons</taxon>
        <taxon>Gunneridae</taxon>
        <taxon>Pentapetalae</taxon>
        <taxon>rosids</taxon>
        <taxon>fabids</taxon>
        <taxon>Malpighiales</taxon>
        <taxon>Salicaceae</taxon>
        <taxon>Saliceae</taxon>
        <taxon>Salix</taxon>
    </lineage>
</organism>
<sequence length="110" mass="12447">MKVFCLSERETRLSAGHAQDSFAENSVKWYIRRRTNRILKDNCAIRSAAANGLDMESASQTALFQMTEHNLTMEINMEVSSHEVPSVNKAVKAFPFLIAMEYGSRTSCRI</sequence>
<reference evidence="1" key="1">
    <citation type="submission" date="2019-03" db="EMBL/GenBank/DDBJ databases">
        <authorList>
            <person name="Mank J."/>
            <person name="Almeida P."/>
        </authorList>
    </citation>
    <scope>NUCLEOTIDE SEQUENCE</scope>
    <source>
        <strain evidence="1">78183</strain>
    </source>
</reference>
<proteinExistence type="predicted"/>
<dbReference type="EMBL" id="CAADRP010000229">
    <property type="protein sequence ID" value="VFU25516.1"/>
    <property type="molecule type" value="Genomic_DNA"/>
</dbReference>
<gene>
    <name evidence="1" type="ORF">SVIM_LOCUS60790</name>
</gene>
<name>A0A6N2KGY4_SALVM</name>